<dbReference type="GO" id="GO:0016705">
    <property type="term" value="F:oxidoreductase activity, acting on paired donors, with incorporation or reduction of molecular oxygen"/>
    <property type="evidence" value="ECO:0007669"/>
    <property type="project" value="InterPro"/>
</dbReference>
<dbReference type="PRINTS" id="PR00463">
    <property type="entry name" value="EP450I"/>
</dbReference>
<sequence length="171" mass="19800">MSPTLNIWIDLLKKLQDFILLLLRKLLNLIYSPKYLFLNHFSVTARRAIHSTNLKTSDGKLITIEKGVSVLADSFTIQMDERIWGPDAKEFNPDRFLPENSENRHPMAWLPFGTGPRICPGKNLALHEAKAVLIFLLRKFKFEFCDETKTDIITNTITNFKELKMKVVPRL</sequence>
<evidence type="ECO:0000256" key="9">
    <source>
        <dbReference type="RuleBase" id="RU000461"/>
    </source>
</evidence>
<organism evidence="10 11">
    <name type="scientific">Panagrolaimus davidi</name>
    <dbReference type="NCBI Taxonomy" id="227884"/>
    <lineage>
        <taxon>Eukaryota</taxon>
        <taxon>Metazoa</taxon>
        <taxon>Ecdysozoa</taxon>
        <taxon>Nematoda</taxon>
        <taxon>Chromadorea</taxon>
        <taxon>Rhabditida</taxon>
        <taxon>Tylenchina</taxon>
        <taxon>Panagrolaimomorpha</taxon>
        <taxon>Panagrolaimoidea</taxon>
        <taxon>Panagrolaimidae</taxon>
        <taxon>Panagrolaimus</taxon>
    </lineage>
</organism>
<dbReference type="Proteomes" id="UP000887578">
    <property type="component" value="Unplaced"/>
</dbReference>
<dbReference type="SUPFAM" id="SSF48264">
    <property type="entry name" value="Cytochrome P450"/>
    <property type="match status" value="1"/>
</dbReference>
<dbReference type="GO" id="GO:0005506">
    <property type="term" value="F:iron ion binding"/>
    <property type="evidence" value="ECO:0007669"/>
    <property type="project" value="InterPro"/>
</dbReference>
<dbReference type="GO" id="GO:0020037">
    <property type="term" value="F:heme binding"/>
    <property type="evidence" value="ECO:0007669"/>
    <property type="project" value="InterPro"/>
</dbReference>
<dbReference type="InterPro" id="IPR001128">
    <property type="entry name" value="Cyt_P450"/>
</dbReference>
<dbReference type="GO" id="GO:0004497">
    <property type="term" value="F:monooxygenase activity"/>
    <property type="evidence" value="ECO:0007669"/>
    <property type="project" value="UniProtKB-KW"/>
</dbReference>
<evidence type="ECO:0000313" key="11">
    <source>
        <dbReference type="WBParaSite" id="PDA_v2.g14445.t1"/>
    </source>
</evidence>
<keyword evidence="4 8" id="KW-0479">Metal-binding</keyword>
<dbReference type="AlphaFoldDB" id="A0A914PI42"/>
<keyword evidence="5 9" id="KW-0560">Oxidoreductase</keyword>
<comment type="cofactor">
    <cofactor evidence="1 8">
        <name>heme</name>
        <dbReference type="ChEBI" id="CHEBI:30413"/>
    </cofactor>
</comment>
<evidence type="ECO:0000256" key="7">
    <source>
        <dbReference type="ARBA" id="ARBA00023033"/>
    </source>
</evidence>
<dbReference type="PANTHER" id="PTHR24292">
    <property type="entry name" value="CYTOCHROME P450"/>
    <property type="match status" value="1"/>
</dbReference>
<accession>A0A914PI42</accession>
<keyword evidence="6 8" id="KW-0408">Iron</keyword>
<keyword evidence="7 9" id="KW-0503">Monooxygenase</keyword>
<dbReference type="WBParaSite" id="PDA_v2.g14445.t1">
    <property type="protein sequence ID" value="PDA_v2.g14445.t1"/>
    <property type="gene ID" value="PDA_v2.g14445"/>
</dbReference>
<evidence type="ECO:0000256" key="1">
    <source>
        <dbReference type="ARBA" id="ARBA00001971"/>
    </source>
</evidence>
<dbReference type="Pfam" id="PF00067">
    <property type="entry name" value="p450"/>
    <property type="match status" value="1"/>
</dbReference>
<evidence type="ECO:0000256" key="2">
    <source>
        <dbReference type="ARBA" id="ARBA00010617"/>
    </source>
</evidence>
<evidence type="ECO:0000256" key="5">
    <source>
        <dbReference type="ARBA" id="ARBA00023002"/>
    </source>
</evidence>
<dbReference type="Gene3D" id="1.10.630.10">
    <property type="entry name" value="Cytochrome P450"/>
    <property type="match status" value="1"/>
</dbReference>
<dbReference type="InterPro" id="IPR050476">
    <property type="entry name" value="Insect_CytP450_Detox"/>
</dbReference>
<evidence type="ECO:0000256" key="6">
    <source>
        <dbReference type="ARBA" id="ARBA00023004"/>
    </source>
</evidence>
<feature type="binding site" description="axial binding residue" evidence="8">
    <location>
        <position position="119"/>
    </location>
    <ligand>
        <name>heme</name>
        <dbReference type="ChEBI" id="CHEBI:30413"/>
    </ligand>
    <ligandPart>
        <name>Fe</name>
        <dbReference type="ChEBI" id="CHEBI:18248"/>
    </ligandPart>
</feature>
<dbReference type="PROSITE" id="PS00086">
    <property type="entry name" value="CYTOCHROME_P450"/>
    <property type="match status" value="1"/>
</dbReference>
<evidence type="ECO:0000256" key="4">
    <source>
        <dbReference type="ARBA" id="ARBA00022723"/>
    </source>
</evidence>
<protein>
    <submittedName>
        <fullName evidence="11">Cytochrome P450</fullName>
    </submittedName>
</protein>
<dbReference type="InterPro" id="IPR002401">
    <property type="entry name" value="Cyt_P450_E_grp-I"/>
</dbReference>
<keyword evidence="10" id="KW-1185">Reference proteome</keyword>
<dbReference type="InterPro" id="IPR017972">
    <property type="entry name" value="Cyt_P450_CS"/>
</dbReference>
<proteinExistence type="inferred from homology"/>
<dbReference type="PANTHER" id="PTHR24292:SF102">
    <property type="entry name" value="CYTOCHROME P450 FAMILY-RELATED"/>
    <property type="match status" value="1"/>
</dbReference>
<evidence type="ECO:0000256" key="3">
    <source>
        <dbReference type="ARBA" id="ARBA00022617"/>
    </source>
</evidence>
<comment type="similarity">
    <text evidence="2 9">Belongs to the cytochrome P450 family.</text>
</comment>
<evidence type="ECO:0000256" key="8">
    <source>
        <dbReference type="PIRSR" id="PIRSR602401-1"/>
    </source>
</evidence>
<keyword evidence="3 8" id="KW-0349">Heme</keyword>
<reference evidence="11" key="1">
    <citation type="submission" date="2022-11" db="UniProtKB">
        <authorList>
            <consortium name="WormBaseParasite"/>
        </authorList>
    </citation>
    <scope>IDENTIFICATION</scope>
</reference>
<dbReference type="InterPro" id="IPR036396">
    <property type="entry name" value="Cyt_P450_sf"/>
</dbReference>
<name>A0A914PI42_9BILA</name>
<evidence type="ECO:0000313" key="10">
    <source>
        <dbReference type="Proteomes" id="UP000887578"/>
    </source>
</evidence>